<evidence type="ECO:0000313" key="3">
    <source>
        <dbReference type="EMBL" id="SMP61943.1"/>
    </source>
</evidence>
<comment type="caution">
    <text evidence="3">The sequence shown here is derived from an EMBL/GenBank/DDBJ whole genome shotgun (WGS) entry which is preliminary data.</text>
</comment>
<keyword evidence="2" id="KW-0732">Signal</keyword>
<proteinExistence type="predicted"/>
<dbReference type="EMBL" id="FXUI01000003">
    <property type="protein sequence ID" value="SMP61943.1"/>
    <property type="molecule type" value="Genomic_DNA"/>
</dbReference>
<feature type="signal peptide" evidence="2">
    <location>
        <begin position="1"/>
        <end position="21"/>
    </location>
</feature>
<dbReference type="Proteomes" id="UP001157910">
    <property type="component" value="Unassembled WGS sequence"/>
</dbReference>
<evidence type="ECO:0000256" key="2">
    <source>
        <dbReference type="SAM" id="SignalP"/>
    </source>
</evidence>
<protein>
    <recommendedName>
        <fullName evidence="5">Alpha/beta hydrolase</fullName>
    </recommendedName>
</protein>
<evidence type="ECO:0000313" key="4">
    <source>
        <dbReference type="Proteomes" id="UP001157910"/>
    </source>
</evidence>
<feature type="chain" id="PRO_5047074997" description="Alpha/beta hydrolase" evidence="2">
    <location>
        <begin position="22"/>
        <end position="253"/>
    </location>
</feature>
<evidence type="ECO:0000256" key="1">
    <source>
        <dbReference type="SAM" id="MobiDB-lite"/>
    </source>
</evidence>
<dbReference type="InterPro" id="IPR029045">
    <property type="entry name" value="ClpP/crotonase-like_dom_sf"/>
</dbReference>
<feature type="region of interest" description="Disordered" evidence="1">
    <location>
        <begin position="35"/>
        <end position="55"/>
    </location>
</feature>
<sequence>MRPFLICLACAAFAAAPLGKAQDIADAPAGEAGTAASVSSAGSERRLAGAPARTRPAGAAYGPFRVLDEGRAALVDATDSHTPQQFAAMLQDHPGIRILEMIDCPGTEDDLANLQVGRMIRQRSISTYVPTGGSVRSGGVELFLAGVRRYADPGAEFAVHSWQDESGLEAADYAATSPENRRYTDYYRQMGMSAAEAIAFYAMTNAVPFSSARWFGAGEMAAWVPLDDVQIEVAPRFQFARYAPVLDSVPSLQ</sequence>
<accession>A0ABY1Q8A6</accession>
<dbReference type="RefSeq" id="WP_379511578.1">
    <property type="nucleotide sequence ID" value="NZ_JBHSVT010000001.1"/>
</dbReference>
<keyword evidence="4" id="KW-1185">Reference proteome</keyword>
<gene>
    <name evidence="3" type="ORF">SAMN06296065_103362</name>
</gene>
<dbReference type="SUPFAM" id="SSF52096">
    <property type="entry name" value="ClpP/crotonase"/>
    <property type="match status" value="1"/>
</dbReference>
<reference evidence="3 4" key="1">
    <citation type="submission" date="2017-05" db="EMBL/GenBank/DDBJ databases">
        <authorList>
            <person name="Varghese N."/>
            <person name="Submissions S."/>
        </authorList>
    </citation>
    <scope>NUCLEOTIDE SEQUENCE [LARGE SCALE GENOMIC DNA]</scope>
    <source>
        <strain evidence="3 4">SM16</strain>
    </source>
</reference>
<name>A0ABY1Q8A6_9SPHN</name>
<evidence type="ECO:0008006" key="5">
    <source>
        <dbReference type="Google" id="ProtNLM"/>
    </source>
</evidence>
<dbReference type="Gene3D" id="3.90.226.10">
    <property type="entry name" value="2-enoyl-CoA Hydratase, Chain A, domain 1"/>
    <property type="match status" value="1"/>
</dbReference>
<organism evidence="3 4">
    <name type="scientific">Novosphingobium panipatense</name>
    <dbReference type="NCBI Taxonomy" id="428991"/>
    <lineage>
        <taxon>Bacteria</taxon>
        <taxon>Pseudomonadati</taxon>
        <taxon>Pseudomonadota</taxon>
        <taxon>Alphaproteobacteria</taxon>
        <taxon>Sphingomonadales</taxon>
        <taxon>Sphingomonadaceae</taxon>
        <taxon>Novosphingobium</taxon>
    </lineage>
</organism>